<feature type="binding site" evidence="9">
    <location>
        <position position="252"/>
    </location>
    <ligand>
        <name>K(+)</name>
        <dbReference type="ChEBI" id="CHEBI:29103"/>
    </ligand>
</feature>
<dbReference type="KEGG" id="moc:BB934_25360"/>
<feature type="binding site" evidence="9">
    <location>
        <begin position="225"/>
        <end position="230"/>
    </location>
    <ligand>
        <name>ATP</name>
        <dbReference type="ChEBI" id="CHEBI:30616"/>
    </ligand>
</feature>
<keyword evidence="3 9" id="KW-0547">Nucleotide-binding</keyword>
<feature type="binding site" evidence="9">
    <location>
        <position position="288"/>
    </location>
    <ligand>
        <name>K(+)</name>
        <dbReference type="ChEBI" id="CHEBI:29103"/>
    </ligand>
</feature>
<dbReference type="PRINTS" id="PR00990">
    <property type="entry name" value="RIBOKINASE"/>
</dbReference>
<dbReference type="InterPro" id="IPR029056">
    <property type="entry name" value="Ribokinase-like"/>
</dbReference>
<dbReference type="Pfam" id="PF00294">
    <property type="entry name" value="PfkB"/>
    <property type="match status" value="1"/>
</dbReference>
<comment type="catalytic activity">
    <reaction evidence="9">
        <text>D-ribose + ATP = D-ribose 5-phosphate + ADP + H(+)</text>
        <dbReference type="Rhea" id="RHEA:13697"/>
        <dbReference type="ChEBI" id="CHEBI:15378"/>
        <dbReference type="ChEBI" id="CHEBI:30616"/>
        <dbReference type="ChEBI" id="CHEBI:47013"/>
        <dbReference type="ChEBI" id="CHEBI:78346"/>
        <dbReference type="ChEBI" id="CHEBI:456216"/>
        <dbReference type="EC" id="2.7.1.15"/>
    </reaction>
</comment>
<keyword evidence="6 9" id="KW-0460">Magnesium</keyword>
<dbReference type="HAMAP" id="MF_01987">
    <property type="entry name" value="Ribokinase"/>
    <property type="match status" value="1"/>
</dbReference>
<feature type="binding site" evidence="9">
    <location>
        <position position="291"/>
    </location>
    <ligand>
        <name>K(+)</name>
        <dbReference type="ChEBI" id="CHEBI:29103"/>
    </ligand>
</feature>
<dbReference type="AlphaFoldDB" id="A0A1B2EQF8"/>
<proteinExistence type="inferred from homology"/>
<dbReference type="GO" id="GO:0046872">
    <property type="term" value="F:metal ion binding"/>
    <property type="evidence" value="ECO:0007669"/>
    <property type="project" value="UniProtKB-KW"/>
</dbReference>
<evidence type="ECO:0000256" key="9">
    <source>
        <dbReference type="HAMAP-Rule" id="MF_01987"/>
    </source>
</evidence>
<reference evidence="11" key="1">
    <citation type="submission" date="2016-07" db="EMBL/GenBank/DDBJ databases">
        <title>Microvirga ossetica sp. nov. a new species of rhizobia isolated from root nodules of the legume species Vicia alpestris Steven originated from North Ossetia region in the Caucasus.</title>
        <authorList>
            <person name="Safronova V.I."/>
            <person name="Kuznetsova I.G."/>
            <person name="Sazanova A.L."/>
            <person name="Belimov A."/>
            <person name="Andronov E."/>
            <person name="Osledkin Y.S."/>
            <person name="Onishchuk O.P."/>
            <person name="Kurchak O.N."/>
            <person name="Shaposhnikov A.I."/>
            <person name="Willems A."/>
            <person name="Tikhonovich I.A."/>
        </authorList>
    </citation>
    <scope>NUCLEOTIDE SEQUENCE [LARGE SCALE GENOMIC DNA]</scope>
    <source>
        <strain evidence="11">V5/3M</strain>
    </source>
</reference>
<comment type="caution">
    <text evidence="9">Lacks conserved residue(s) required for the propagation of feature annotation.</text>
</comment>
<dbReference type="EC" id="2.7.1.15" evidence="9"/>
<comment type="function">
    <text evidence="9">Catalyzes the phosphorylation of ribose at O-5 in a reaction requiring ATP and magnesium. The resulting D-ribose-5-phosphate can then be used either for sythesis of nucleotides, histidine, and tryptophan, or as a component of the pentose phosphate pathway.</text>
</comment>
<dbReference type="OrthoDB" id="9775849at2"/>
<accession>A0A1B2EQF8</accession>
<feature type="binding site" evidence="9">
    <location>
        <position position="258"/>
    </location>
    <ligand>
        <name>substrate</name>
    </ligand>
</feature>
<dbReference type="GO" id="GO:0005524">
    <property type="term" value="F:ATP binding"/>
    <property type="evidence" value="ECO:0007669"/>
    <property type="project" value="UniProtKB-UniRule"/>
</dbReference>
<keyword evidence="1 9" id="KW-0808">Transferase</keyword>
<dbReference type="PANTHER" id="PTHR10584:SF166">
    <property type="entry name" value="RIBOKINASE"/>
    <property type="match status" value="1"/>
</dbReference>
<feature type="binding site" evidence="9">
    <location>
        <begin position="37"/>
        <end position="41"/>
    </location>
    <ligand>
        <name>substrate</name>
    </ligand>
</feature>
<dbReference type="PANTHER" id="PTHR10584">
    <property type="entry name" value="SUGAR KINASE"/>
    <property type="match status" value="1"/>
</dbReference>
<dbReference type="UniPathway" id="UPA00916">
    <property type="reaction ID" value="UER00889"/>
</dbReference>
<evidence type="ECO:0000256" key="8">
    <source>
        <dbReference type="ARBA" id="ARBA00023277"/>
    </source>
</evidence>
<keyword evidence="2 9" id="KW-0479">Metal-binding</keyword>
<feature type="active site" description="Proton acceptor" evidence="9">
    <location>
        <position position="258"/>
    </location>
</feature>
<evidence type="ECO:0000256" key="3">
    <source>
        <dbReference type="ARBA" id="ARBA00022741"/>
    </source>
</evidence>
<evidence type="ECO:0000256" key="6">
    <source>
        <dbReference type="ARBA" id="ARBA00022842"/>
    </source>
</evidence>
<protein>
    <recommendedName>
        <fullName evidence="9">Ribokinase</fullName>
        <shortName evidence="9">RK</shortName>
        <ecNumber evidence="9">2.7.1.15</ecNumber>
    </recommendedName>
</protein>
<evidence type="ECO:0000256" key="5">
    <source>
        <dbReference type="ARBA" id="ARBA00022840"/>
    </source>
</evidence>
<name>A0A1B2EQF8_9HYPH</name>
<keyword evidence="4 9" id="KW-0418">Kinase</keyword>
<dbReference type="GO" id="GO:0004747">
    <property type="term" value="F:ribokinase activity"/>
    <property type="evidence" value="ECO:0007669"/>
    <property type="project" value="UniProtKB-UniRule"/>
</dbReference>
<comment type="cofactor">
    <cofactor evidence="9">
        <name>Mg(2+)</name>
        <dbReference type="ChEBI" id="CHEBI:18420"/>
    </cofactor>
    <text evidence="9">Requires a divalent cation, most likely magnesium in vivo, as an electrophilic catalyst to aid phosphoryl group transfer. It is the chelate of the metal and the nucleotide that is the actual substrate.</text>
</comment>
<feature type="binding site" evidence="9">
    <location>
        <position position="293"/>
    </location>
    <ligand>
        <name>K(+)</name>
        <dbReference type="ChEBI" id="CHEBI:29103"/>
    </ligand>
</feature>
<comment type="similarity">
    <text evidence="9">Belongs to the carbohydrate kinase PfkB family. Ribokinase subfamily.</text>
</comment>
<feature type="binding site" evidence="9">
    <location>
        <position position="254"/>
    </location>
    <ligand>
        <name>K(+)</name>
        <dbReference type="ChEBI" id="CHEBI:29103"/>
    </ligand>
</feature>
<dbReference type="SUPFAM" id="SSF53613">
    <property type="entry name" value="Ribokinase-like"/>
    <property type="match status" value="1"/>
</dbReference>
<dbReference type="Gene3D" id="3.40.1190.20">
    <property type="match status" value="1"/>
</dbReference>
<dbReference type="GO" id="GO:0019303">
    <property type="term" value="P:D-ribose catabolic process"/>
    <property type="evidence" value="ECO:0007669"/>
    <property type="project" value="UniProtKB-UniRule"/>
</dbReference>
<dbReference type="CDD" id="cd01174">
    <property type="entry name" value="ribokinase"/>
    <property type="match status" value="1"/>
</dbReference>
<keyword evidence="7 9" id="KW-0630">Potassium</keyword>
<dbReference type="InterPro" id="IPR011877">
    <property type="entry name" value="Ribokinase"/>
</dbReference>
<evidence type="ECO:0000259" key="10">
    <source>
        <dbReference type="Pfam" id="PF00294"/>
    </source>
</evidence>
<keyword evidence="5 9" id="KW-0067">ATP-binding</keyword>
<sequence length="311" mass="31870">MIVVFGSINMDLVARVERIARPGETVLSRRADSFFGGKGANQAVAAARASSGGPIRVAMAGAIGKDPFGEACRQNLEENGMDVRAIRVTDEPTGCAFITVDGSGENAITVASGANMALRSADLPDDLLSKTSVLVLQMEVSIAENLEVAARARRAGVKVVWNFAPVPPVRERSAMAELLEVTDVLVVNEHEALAIAEIVGEPAGDDYLKAGTAIACSFAATCIVTAGSRGAFAIAPDGSRIQAAARPIVPVDTTGAGDTFVGVLANGVAEGLEIGQAMERACAAASLSCLTAGAQAGMPGREALERHLAQA</sequence>
<dbReference type="GO" id="GO:0005829">
    <property type="term" value="C:cytosol"/>
    <property type="evidence" value="ECO:0007669"/>
    <property type="project" value="TreeGrafter"/>
</dbReference>
<feature type="domain" description="Carbohydrate kinase PfkB" evidence="10">
    <location>
        <begin position="2"/>
        <end position="299"/>
    </location>
</feature>
<gene>
    <name evidence="9" type="primary">rbsK</name>
    <name evidence="11" type="ORF">BB934_25360</name>
</gene>
<evidence type="ECO:0000256" key="4">
    <source>
        <dbReference type="ARBA" id="ARBA00022777"/>
    </source>
</evidence>
<evidence type="ECO:0000313" key="11">
    <source>
        <dbReference type="EMBL" id="ANY82062.1"/>
    </source>
</evidence>
<keyword evidence="9" id="KW-0963">Cytoplasm</keyword>
<dbReference type="InterPro" id="IPR002139">
    <property type="entry name" value="Ribo/fructo_kinase"/>
</dbReference>
<feature type="binding site" evidence="9">
    <location>
        <position position="188"/>
    </location>
    <ligand>
        <name>ATP</name>
        <dbReference type="ChEBI" id="CHEBI:30616"/>
    </ligand>
</feature>
<evidence type="ECO:0000256" key="2">
    <source>
        <dbReference type="ARBA" id="ARBA00022723"/>
    </source>
</evidence>
<feature type="binding site" evidence="9">
    <location>
        <begin position="9"/>
        <end position="11"/>
    </location>
    <ligand>
        <name>substrate</name>
    </ligand>
</feature>
<evidence type="ECO:0000256" key="7">
    <source>
        <dbReference type="ARBA" id="ARBA00022958"/>
    </source>
</evidence>
<dbReference type="InterPro" id="IPR011611">
    <property type="entry name" value="PfkB_dom"/>
</dbReference>
<evidence type="ECO:0000256" key="1">
    <source>
        <dbReference type="ARBA" id="ARBA00022679"/>
    </source>
</evidence>
<organism evidence="11">
    <name type="scientific">Microvirga ossetica</name>
    <dbReference type="NCBI Taxonomy" id="1882682"/>
    <lineage>
        <taxon>Bacteria</taxon>
        <taxon>Pseudomonadati</taxon>
        <taxon>Pseudomonadota</taxon>
        <taxon>Alphaproteobacteria</taxon>
        <taxon>Hyphomicrobiales</taxon>
        <taxon>Methylobacteriaceae</taxon>
        <taxon>Microvirga</taxon>
    </lineage>
</organism>
<feature type="binding site" evidence="9">
    <location>
        <begin position="257"/>
        <end position="258"/>
    </location>
    <ligand>
        <name>ATP</name>
        <dbReference type="ChEBI" id="CHEBI:30616"/>
    </ligand>
</feature>
<dbReference type="EMBL" id="CP016616">
    <property type="protein sequence ID" value="ANY82062.1"/>
    <property type="molecule type" value="Genomic_DNA"/>
</dbReference>
<comment type="pathway">
    <text evidence="9">Carbohydrate metabolism; D-ribose degradation; D-ribose 5-phosphate from beta-D-ribopyranose: step 2/2.</text>
</comment>
<comment type="subunit">
    <text evidence="9">Homodimer.</text>
</comment>
<comment type="subcellular location">
    <subcellularLocation>
        <location evidence="9">Cytoplasm</location>
    </subcellularLocation>
</comment>
<comment type="activity regulation">
    <text evidence="9">Activated by a monovalent cation that binds near, but not in, the active site. The most likely occupant of the site in vivo is potassium. Ion binding induces a conformational change that may alter substrate affinity.</text>
</comment>
<feature type="binding site" evidence="9">
    <location>
        <position position="139"/>
    </location>
    <ligand>
        <name>substrate</name>
    </ligand>
</feature>
<keyword evidence="8 9" id="KW-0119">Carbohydrate metabolism</keyword>